<evidence type="ECO:0000256" key="2">
    <source>
        <dbReference type="ARBA" id="ARBA00022614"/>
    </source>
</evidence>
<dbReference type="Gene3D" id="1.10.10.10">
    <property type="entry name" value="Winged helix-like DNA-binding domain superfamily/Winged helix DNA-binding domain"/>
    <property type="match status" value="1"/>
</dbReference>
<accession>A0A6P6TZ03</accession>
<comment type="similarity">
    <text evidence="1">Belongs to the disease resistance NB-LRR family.</text>
</comment>
<evidence type="ECO:0000256" key="1">
    <source>
        <dbReference type="ARBA" id="ARBA00008894"/>
    </source>
</evidence>
<dbReference type="GO" id="GO:0098542">
    <property type="term" value="P:defense response to other organism"/>
    <property type="evidence" value="ECO:0007669"/>
    <property type="project" value="TreeGrafter"/>
</dbReference>
<keyword evidence="2" id="KW-0433">Leucine-rich repeat</keyword>
<dbReference type="SUPFAM" id="SSF52058">
    <property type="entry name" value="L domain-like"/>
    <property type="match status" value="1"/>
</dbReference>
<dbReference type="InterPro" id="IPR044974">
    <property type="entry name" value="Disease_R_plants"/>
</dbReference>
<keyword evidence="3" id="KW-0677">Repeat</keyword>
<reference evidence="9" key="1">
    <citation type="journal article" date="2025" name="Foods">
        <title>Unveiling the Microbial Signatures of Arabica Coffee Cherries: Insights into Ripeness Specific Diversity, Functional Traits, and Implications for Quality and Safety.</title>
        <authorList>
            <consortium name="RefSeq"/>
            <person name="Tenea G.N."/>
            <person name="Cifuentes V."/>
            <person name="Reyes P."/>
            <person name="Cevallos-Vallejos M."/>
        </authorList>
    </citation>
    <scope>NUCLEOTIDE SEQUENCE [LARGE SCALE GENOMIC DNA]</scope>
</reference>
<keyword evidence="5" id="KW-0611">Plant defense</keyword>
<dbReference type="Proteomes" id="UP001652660">
    <property type="component" value="Chromosome 4e"/>
</dbReference>
<dbReference type="GO" id="GO:0005524">
    <property type="term" value="F:ATP binding"/>
    <property type="evidence" value="ECO:0007669"/>
    <property type="project" value="UniProtKB-KW"/>
</dbReference>
<evidence type="ECO:0000259" key="7">
    <source>
        <dbReference type="Pfam" id="PF23559"/>
    </source>
</evidence>
<evidence type="ECO:0000313" key="10">
    <source>
        <dbReference type="RefSeq" id="XP_027083484.1"/>
    </source>
</evidence>
<dbReference type="Pfam" id="PF23559">
    <property type="entry name" value="WHD_DRP"/>
    <property type="match status" value="1"/>
</dbReference>
<evidence type="ECO:0000256" key="4">
    <source>
        <dbReference type="ARBA" id="ARBA00022741"/>
    </source>
</evidence>
<reference evidence="10" key="2">
    <citation type="submission" date="2025-08" db="UniProtKB">
        <authorList>
            <consortium name="RefSeq"/>
        </authorList>
    </citation>
    <scope>IDENTIFICATION</scope>
    <source>
        <tissue evidence="10">Leaves</tissue>
    </source>
</reference>
<keyword evidence="9" id="KW-1185">Reference proteome</keyword>
<feature type="domain" description="Disease resistance protein winged helix" evidence="7">
    <location>
        <begin position="70"/>
        <end position="142"/>
    </location>
</feature>
<dbReference type="InterPro" id="IPR056789">
    <property type="entry name" value="LRR_R13L1-DRL21"/>
</dbReference>
<dbReference type="InterPro" id="IPR058922">
    <property type="entry name" value="WHD_DRP"/>
</dbReference>
<dbReference type="PANTHER" id="PTHR23155">
    <property type="entry name" value="DISEASE RESISTANCE PROTEIN RP"/>
    <property type="match status" value="1"/>
</dbReference>
<dbReference type="InterPro" id="IPR032675">
    <property type="entry name" value="LRR_dom_sf"/>
</dbReference>
<dbReference type="Pfam" id="PF25019">
    <property type="entry name" value="LRR_R13L1-DRL21"/>
    <property type="match status" value="1"/>
</dbReference>
<sequence length="555" mass="63149">MAQRCRGLPLAASVLGGMLRNKGTDEWQTLELGLRSLGRDENVDIAKIMKLSFDHLPNPSLKKCFAYCSIFPKDFQMERNQLIQLWAAEGFLHSNPGNNMCMEDVGNMHFTILLDSNLFQDAENDGYGNVLNCKMHDLVHDISISKFKTTSLKESNHDQTFPIRYLAMERSGGEARPFPLNENFKYITTLFFLENISTNDRLISFLACLRVLNLVSSDAKELPKSIEVGRQIGQLRSLKNLSGSFEIRNLELVRNKEEAKFANLIRKPNIDELRLLWNELDNPRENDSEYNQVLECLQPHRNLKGLIIERFFGDQLWTWIGKLEKLVKYELLNCKNCKELPTLGHMPFLRFLHLEGLDGITSIGPSFYSGSAVHGDSSNQRPLKLFPALEHLILKNMSSLSEWTKAVVHDRKMVVFPILETMEIDNCPQLDIVPNHFPRLKKLDFMRIGHGSTVLSYMCNRVSTLLSLLIENVNELTELPDVLFENNSNLADLVLRGCGDLTQLLNFSLDVQTLKGSNNQTVPKFSQLHIYDSNNATQSQHLVGLRSLEKLVVGG</sequence>
<gene>
    <name evidence="10" type="primary">LOC113705773</name>
</gene>
<evidence type="ECO:0000256" key="6">
    <source>
        <dbReference type="ARBA" id="ARBA00022840"/>
    </source>
</evidence>
<dbReference type="RefSeq" id="XP_027083484.1">
    <property type="nucleotide sequence ID" value="XM_027227683.1"/>
</dbReference>
<dbReference type="InterPro" id="IPR042197">
    <property type="entry name" value="Apaf_helical"/>
</dbReference>
<keyword evidence="4" id="KW-0547">Nucleotide-binding</keyword>
<dbReference type="InterPro" id="IPR027417">
    <property type="entry name" value="P-loop_NTPase"/>
</dbReference>
<dbReference type="SUPFAM" id="SSF52540">
    <property type="entry name" value="P-loop containing nucleoside triphosphate hydrolases"/>
    <property type="match status" value="1"/>
</dbReference>
<dbReference type="OrthoDB" id="1749024at2759"/>
<organism evidence="9 10">
    <name type="scientific">Coffea arabica</name>
    <name type="common">Arabian coffee</name>
    <dbReference type="NCBI Taxonomy" id="13443"/>
    <lineage>
        <taxon>Eukaryota</taxon>
        <taxon>Viridiplantae</taxon>
        <taxon>Streptophyta</taxon>
        <taxon>Embryophyta</taxon>
        <taxon>Tracheophyta</taxon>
        <taxon>Spermatophyta</taxon>
        <taxon>Magnoliopsida</taxon>
        <taxon>eudicotyledons</taxon>
        <taxon>Gunneridae</taxon>
        <taxon>Pentapetalae</taxon>
        <taxon>asterids</taxon>
        <taxon>lamiids</taxon>
        <taxon>Gentianales</taxon>
        <taxon>Rubiaceae</taxon>
        <taxon>Ixoroideae</taxon>
        <taxon>Gardenieae complex</taxon>
        <taxon>Bertiereae - Coffeeae clade</taxon>
        <taxon>Coffeeae</taxon>
        <taxon>Coffea</taxon>
    </lineage>
</organism>
<dbReference type="FunFam" id="1.10.10.10:FF:000322">
    <property type="entry name" value="Probable disease resistance protein At1g63360"/>
    <property type="match status" value="1"/>
</dbReference>
<evidence type="ECO:0000256" key="5">
    <source>
        <dbReference type="ARBA" id="ARBA00022821"/>
    </source>
</evidence>
<name>A0A6P6TZ03_COFAR</name>
<keyword evidence="6" id="KW-0067">ATP-binding</keyword>
<dbReference type="Gene3D" id="1.10.8.430">
    <property type="entry name" value="Helical domain of apoptotic protease-activating factors"/>
    <property type="match status" value="1"/>
</dbReference>
<proteinExistence type="inferred from homology"/>
<dbReference type="PANTHER" id="PTHR23155:SF1139">
    <property type="entry name" value="CC-NBS-LRR RESISTANCE PROTEIN"/>
    <property type="match status" value="1"/>
</dbReference>
<evidence type="ECO:0000313" key="9">
    <source>
        <dbReference type="Proteomes" id="UP001652660"/>
    </source>
</evidence>
<evidence type="ECO:0000256" key="3">
    <source>
        <dbReference type="ARBA" id="ARBA00022737"/>
    </source>
</evidence>
<dbReference type="AlphaFoldDB" id="A0A6P6TZ03"/>
<dbReference type="GeneID" id="113705773"/>
<dbReference type="InterPro" id="IPR036388">
    <property type="entry name" value="WH-like_DNA-bd_sf"/>
</dbReference>
<evidence type="ECO:0000259" key="8">
    <source>
        <dbReference type="Pfam" id="PF25019"/>
    </source>
</evidence>
<feature type="domain" description="R13L1/DRL21-like LRR repeat region" evidence="8">
    <location>
        <begin position="232"/>
        <end position="356"/>
    </location>
</feature>
<protein>
    <submittedName>
        <fullName evidence="10">Disease resistance protein RGA4</fullName>
    </submittedName>
</protein>
<dbReference type="Gene3D" id="3.80.10.10">
    <property type="entry name" value="Ribonuclease Inhibitor"/>
    <property type="match status" value="1"/>
</dbReference>